<dbReference type="EMBL" id="LT629755">
    <property type="protein sequence ID" value="SDS87076.1"/>
    <property type="molecule type" value="Genomic_DNA"/>
</dbReference>
<evidence type="ECO:0000313" key="5">
    <source>
        <dbReference type="Proteomes" id="UP000893823"/>
    </source>
</evidence>
<dbReference type="Proteomes" id="UP000893823">
    <property type="component" value="Unassembled WGS sequence"/>
</dbReference>
<gene>
    <name evidence="2" type="ORF">BCL57_000128</name>
    <name evidence="3" type="ORF">SAMN04489721_2059</name>
</gene>
<name>A0A1H1VS33_9MICO</name>
<evidence type="ECO:0000313" key="3">
    <source>
        <dbReference type="EMBL" id="SDS87076.1"/>
    </source>
</evidence>
<feature type="transmembrane region" description="Helical" evidence="1">
    <location>
        <begin position="6"/>
        <end position="30"/>
    </location>
</feature>
<protein>
    <submittedName>
        <fullName evidence="3">Uncharacterized protein</fullName>
    </submittedName>
</protein>
<evidence type="ECO:0000313" key="4">
    <source>
        <dbReference type="Proteomes" id="UP000199482"/>
    </source>
</evidence>
<keyword evidence="1" id="KW-0472">Membrane</keyword>
<dbReference type="Proteomes" id="UP000199482">
    <property type="component" value="Chromosome I"/>
</dbReference>
<keyword evidence="1" id="KW-0812">Transmembrane</keyword>
<proteinExistence type="predicted"/>
<organism evidence="3 4">
    <name type="scientific">Agromyces flavus</name>
    <dbReference type="NCBI Taxonomy" id="589382"/>
    <lineage>
        <taxon>Bacteria</taxon>
        <taxon>Bacillati</taxon>
        <taxon>Actinomycetota</taxon>
        <taxon>Actinomycetes</taxon>
        <taxon>Micrococcales</taxon>
        <taxon>Microbacteriaceae</taxon>
        <taxon>Agromyces</taxon>
    </lineage>
</organism>
<evidence type="ECO:0000313" key="2">
    <source>
        <dbReference type="EMBL" id="MCP2365986.1"/>
    </source>
</evidence>
<keyword evidence="1" id="KW-1133">Transmembrane helix</keyword>
<accession>A0A1H1VS33</accession>
<reference evidence="4" key="1">
    <citation type="submission" date="2016-10" db="EMBL/GenBank/DDBJ databases">
        <authorList>
            <person name="Varghese N."/>
            <person name="Submissions S."/>
        </authorList>
    </citation>
    <scope>NUCLEOTIDE SEQUENCE [LARGE SCALE GENOMIC DNA]</scope>
    <source>
        <strain evidence="4">CPCC 202695</strain>
    </source>
</reference>
<reference evidence="2" key="3">
    <citation type="submission" date="2022-06" db="EMBL/GenBank/DDBJ databases">
        <title>Genomic Encyclopedia of Type Strains, Phase III (KMG-III): the genomes of soil and plant-associated and newly described type strains.</title>
        <authorList>
            <person name="Whitman W."/>
        </authorList>
    </citation>
    <scope>NUCLEOTIDE SEQUENCE</scope>
    <source>
        <strain evidence="2">CPCC 202695</strain>
    </source>
</reference>
<dbReference type="AlphaFoldDB" id="A0A1H1VS33"/>
<sequence>MSIETLLWGAIFGIMAIGGLGLAACLWMFARSPRP</sequence>
<dbReference type="EMBL" id="SODL02000001">
    <property type="protein sequence ID" value="MCP2365986.1"/>
    <property type="molecule type" value="Genomic_DNA"/>
</dbReference>
<reference evidence="3" key="2">
    <citation type="submission" date="2016-10" db="EMBL/GenBank/DDBJ databases">
        <authorList>
            <person name="de Groot N.N."/>
        </authorList>
    </citation>
    <scope>NUCLEOTIDE SEQUENCE [LARGE SCALE GENOMIC DNA]</scope>
    <source>
        <strain evidence="3">CPCC 202695</strain>
    </source>
</reference>
<evidence type="ECO:0000256" key="1">
    <source>
        <dbReference type="SAM" id="Phobius"/>
    </source>
</evidence>
<keyword evidence="5" id="KW-1185">Reference proteome</keyword>